<dbReference type="Pfam" id="PF00072">
    <property type="entry name" value="Response_reg"/>
    <property type="match status" value="1"/>
</dbReference>
<dbReference type="InterPro" id="IPR058245">
    <property type="entry name" value="NreC/VraR/RcsB-like_REC"/>
</dbReference>
<dbReference type="PANTHER" id="PTHR45566:SF2">
    <property type="entry name" value="NARL SUBFAMILY"/>
    <property type="match status" value="1"/>
</dbReference>
<dbReference type="InterPro" id="IPR016032">
    <property type="entry name" value="Sig_transdc_resp-reg_C-effctor"/>
</dbReference>
<dbReference type="InterPro" id="IPR000792">
    <property type="entry name" value="Tscrpt_reg_LuxR_C"/>
</dbReference>
<keyword evidence="3" id="KW-0238">DNA-binding</keyword>
<dbReference type="InterPro" id="IPR036388">
    <property type="entry name" value="WH-like_DNA-bd_sf"/>
</dbReference>
<evidence type="ECO:0000259" key="5">
    <source>
        <dbReference type="PROSITE" id="PS50043"/>
    </source>
</evidence>
<dbReference type="GO" id="GO:0000160">
    <property type="term" value="P:phosphorelay signal transduction system"/>
    <property type="evidence" value="ECO:0007669"/>
    <property type="project" value="InterPro"/>
</dbReference>
<sequence length="210" mass="23312">MDQEKLLSAVIIDDHPMARLAIKTLLEANKINVLAEADNGKVGVKLFDIHKPDIAIIDVDLPLISGIDVVQVIRQNNNNSILIVVSSENSFRNNKRSADVGAHAFIPKKMEMINIISAINAAMNGFSYFPFVTNQFIGSRSSEEKMLDSLSNQEAKVMYHLLKGHDIAFIANEMFISKKTVQTYKSRLLTKLGCANLVELYAFSKSNEIG</sequence>
<dbReference type="PROSITE" id="PS50043">
    <property type="entry name" value="HTH_LUXR_2"/>
    <property type="match status" value="1"/>
</dbReference>
<dbReference type="GO" id="GO:0003677">
    <property type="term" value="F:DNA binding"/>
    <property type="evidence" value="ECO:0007669"/>
    <property type="project" value="UniProtKB-KW"/>
</dbReference>
<evidence type="ECO:0000256" key="4">
    <source>
        <dbReference type="PROSITE-ProRule" id="PRU00169"/>
    </source>
</evidence>
<dbReference type="Gene3D" id="3.40.50.2300">
    <property type="match status" value="1"/>
</dbReference>
<organism evidence="7">
    <name type="scientific">Pectobacterium carotovorum</name>
    <name type="common">Erwinia carotovora</name>
    <dbReference type="NCBI Taxonomy" id="554"/>
    <lineage>
        <taxon>Bacteria</taxon>
        <taxon>Pseudomonadati</taxon>
        <taxon>Pseudomonadota</taxon>
        <taxon>Gammaproteobacteria</taxon>
        <taxon>Enterobacterales</taxon>
        <taxon>Pectobacteriaceae</taxon>
        <taxon>Pectobacterium</taxon>
    </lineage>
</organism>
<dbReference type="SMART" id="SM00421">
    <property type="entry name" value="HTH_LUXR"/>
    <property type="match status" value="1"/>
</dbReference>
<feature type="domain" description="HTH luxR-type" evidence="5">
    <location>
        <begin position="143"/>
        <end position="208"/>
    </location>
</feature>
<dbReference type="SMART" id="SM00448">
    <property type="entry name" value="REC"/>
    <property type="match status" value="1"/>
</dbReference>
<feature type="domain" description="Response regulatory" evidence="6">
    <location>
        <begin position="8"/>
        <end position="123"/>
    </location>
</feature>
<accession>A0A0N9NS75</accession>
<geneLocation type="plasmid" evidence="7">
    <name>Drgb3</name>
</geneLocation>
<dbReference type="GO" id="GO:0006355">
    <property type="term" value="P:regulation of DNA-templated transcription"/>
    <property type="evidence" value="ECO:0007669"/>
    <property type="project" value="InterPro"/>
</dbReference>
<name>A0A0N9NS75_PECCA</name>
<dbReference type="EMBL" id="KT351734">
    <property type="protein sequence ID" value="ALG88662.1"/>
    <property type="molecule type" value="Genomic_DNA"/>
</dbReference>
<keyword evidence="7" id="KW-0614">Plasmid</keyword>
<dbReference type="SUPFAM" id="SSF52172">
    <property type="entry name" value="CheY-like"/>
    <property type="match status" value="1"/>
</dbReference>
<dbReference type="CDD" id="cd17535">
    <property type="entry name" value="REC_NarL-like"/>
    <property type="match status" value="1"/>
</dbReference>
<feature type="modified residue" description="4-aspartylphosphate" evidence="4">
    <location>
        <position position="58"/>
    </location>
</feature>
<dbReference type="RefSeq" id="WP_181375155.1">
    <property type="nucleotide sequence ID" value="NZ_KT351734.1"/>
</dbReference>
<dbReference type="PANTHER" id="PTHR45566">
    <property type="entry name" value="HTH-TYPE TRANSCRIPTIONAL REGULATOR YHJB-RELATED"/>
    <property type="match status" value="1"/>
</dbReference>
<dbReference type="AlphaFoldDB" id="A0A0N9NS75"/>
<evidence type="ECO:0000259" key="6">
    <source>
        <dbReference type="PROSITE" id="PS50110"/>
    </source>
</evidence>
<evidence type="ECO:0000256" key="3">
    <source>
        <dbReference type="ARBA" id="ARBA00023125"/>
    </source>
</evidence>
<evidence type="ECO:0000313" key="7">
    <source>
        <dbReference type="EMBL" id="ALG88662.1"/>
    </source>
</evidence>
<dbReference type="Gene3D" id="1.10.10.10">
    <property type="entry name" value="Winged helix-like DNA-binding domain superfamily/Winged helix DNA-binding domain"/>
    <property type="match status" value="1"/>
</dbReference>
<evidence type="ECO:0000256" key="1">
    <source>
        <dbReference type="ARBA" id="ARBA00022553"/>
    </source>
</evidence>
<keyword evidence="2" id="KW-0902">Two-component regulatory system</keyword>
<evidence type="ECO:0000256" key="2">
    <source>
        <dbReference type="ARBA" id="ARBA00023012"/>
    </source>
</evidence>
<keyword evidence="1 4" id="KW-0597">Phosphoprotein</keyword>
<protein>
    <submittedName>
        <fullName evidence="7">Positive transctription regulator EvgA</fullName>
    </submittedName>
</protein>
<dbReference type="InterPro" id="IPR001789">
    <property type="entry name" value="Sig_transdc_resp-reg_receiver"/>
</dbReference>
<dbReference type="PRINTS" id="PR00038">
    <property type="entry name" value="HTHLUXR"/>
</dbReference>
<proteinExistence type="predicted"/>
<dbReference type="PROSITE" id="PS50110">
    <property type="entry name" value="RESPONSE_REGULATORY"/>
    <property type="match status" value="1"/>
</dbReference>
<reference evidence="7" key="2">
    <citation type="submission" date="2015-07" db="EMBL/GenBank/DDBJ databases">
        <authorList>
            <person name="Welte C."/>
            <person name="de Graaf R."/>
            <person name="van den Bosch T.J.M."/>
            <person name="Op den Camp H."/>
            <person name="van Dam N."/>
            <person name="Jetten M."/>
        </authorList>
    </citation>
    <scope>NUCLEOTIDE SEQUENCE</scope>
    <source>
        <plasmid evidence="7">Drgb3</plasmid>
    </source>
</reference>
<dbReference type="Pfam" id="PF00196">
    <property type="entry name" value="GerE"/>
    <property type="match status" value="1"/>
</dbReference>
<reference evidence="7" key="1">
    <citation type="journal article" date="2015" name="Environ. Microbiol.">
        <title>Plasmids from the gut microbiome of cabbage root fly larvae encode SaxA that catalyses the conversion of the plant toxin 2-phenylethyl isothiocyanate.</title>
        <authorList>
            <person name="Welte C.U."/>
            <person name="de Graaf R.M."/>
            <person name="van den Bosch T.J."/>
            <person name="Op den Camp H.J."/>
            <person name="van Dam N.M."/>
            <person name="Jetten M.S."/>
        </authorList>
    </citation>
    <scope>NUCLEOTIDE SEQUENCE</scope>
    <source>
        <plasmid evidence="7">Drgb3</plasmid>
    </source>
</reference>
<dbReference type="InterPro" id="IPR051015">
    <property type="entry name" value="EvgA-like"/>
</dbReference>
<dbReference type="SUPFAM" id="SSF46894">
    <property type="entry name" value="C-terminal effector domain of the bipartite response regulators"/>
    <property type="match status" value="1"/>
</dbReference>
<dbReference type="InterPro" id="IPR011006">
    <property type="entry name" value="CheY-like_superfamily"/>
</dbReference>